<protein>
    <submittedName>
        <fullName evidence="1">Transposase IS3/IS911 family protein</fullName>
    </submittedName>
</protein>
<dbReference type="AlphaFoldDB" id="T1D3Y1"/>
<dbReference type="Pfam" id="PF01527">
    <property type="entry name" value="HTH_Tnp_1"/>
    <property type="match status" value="1"/>
</dbReference>
<organism evidence="1">
    <name type="scientific">mine drainage metagenome</name>
    <dbReference type="NCBI Taxonomy" id="410659"/>
    <lineage>
        <taxon>unclassified sequences</taxon>
        <taxon>metagenomes</taxon>
        <taxon>ecological metagenomes</taxon>
    </lineage>
</organism>
<comment type="caution">
    <text evidence="1">The sequence shown here is derived from an EMBL/GenBank/DDBJ whole genome shotgun (WGS) entry which is preliminary data.</text>
</comment>
<sequence>GRRRRSCRSSWRGVRPKANIEAICRAHGIHSSQYYTWRERALRGMRQSLASREGTTEQVLRQETARMKRLIADLTIANDVLREDLYGRPEGKNDGGGS</sequence>
<accession>T1D3Y1</accession>
<gene>
    <name evidence="1" type="ORF">B1A_03444</name>
</gene>
<dbReference type="GO" id="GO:0006313">
    <property type="term" value="P:DNA transposition"/>
    <property type="evidence" value="ECO:0007669"/>
    <property type="project" value="InterPro"/>
</dbReference>
<proteinExistence type="predicted"/>
<dbReference type="InterPro" id="IPR002514">
    <property type="entry name" value="Transposase_8"/>
</dbReference>
<evidence type="ECO:0000313" key="1">
    <source>
        <dbReference type="EMBL" id="EQD76224.1"/>
    </source>
</evidence>
<name>T1D3Y1_9ZZZZ</name>
<feature type="non-terminal residue" evidence="1">
    <location>
        <position position="1"/>
    </location>
</feature>
<dbReference type="GO" id="GO:0004803">
    <property type="term" value="F:transposase activity"/>
    <property type="evidence" value="ECO:0007669"/>
    <property type="project" value="InterPro"/>
</dbReference>
<dbReference type="EMBL" id="AUZX01002523">
    <property type="protein sequence ID" value="EQD76224.1"/>
    <property type="molecule type" value="Genomic_DNA"/>
</dbReference>
<dbReference type="GO" id="GO:0003677">
    <property type="term" value="F:DNA binding"/>
    <property type="evidence" value="ECO:0007669"/>
    <property type="project" value="InterPro"/>
</dbReference>
<reference evidence="1" key="2">
    <citation type="journal article" date="2014" name="ISME J.">
        <title>Microbial stratification in low pH oxic and suboxic macroscopic growths along an acid mine drainage.</title>
        <authorList>
            <person name="Mendez-Garcia C."/>
            <person name="Mesa V."/>
            <person name="Sprenger R.R."/>
            <person name="Richter M."/>
            <person name="Diez M.S."/>
            <person name="Solano J."/>
            <person name="Bargiela R."/>
            <person name="Golyshina O.V."/>
            <person name="Manteca A."/>
            <person name="Ramos J.L."/>
            <person name="Gallego J.R."/>
            <person name="Llorente I."/>
            <person name="Martins Dos Santos V.A."/>
            <person name="Jensen O.N."/>
            <person name="Pelaez A.I."/>
            <person name="Sanchez J."/>
            <person name="Ferrer M."/>
        </authorList>
    </citation>
    <scope>NUCLEOTIDE SEQUENCE</scope>
</reference>
<reference evidence="1" key="1">
    <citation type="submission" date="2013-08" db="EMBL/GenBank/DDBJ databases">
        <authorList>
            <person name="Mendez C."/>
            <person name="Richter M."/>
            <person name="Ferrer M."/>
            <person name="Sanchez J."/>
        </authorList>
    </citation>
    <scope>NUCLEOTIDE SEQUENCE</scope>
</reference>